<dbReference type="EMBL" id="ANIX01001533">
    <property type="protein sequence ID" value="ETP18197.1"/>
    <property type="molecule type" value="Genomic_DNA"/>
</dbReference>
<name>W2X6S7_PHYNI</name>
<evidence type="ECO:0000313" key="2">
    <source>
        <dbReference type="Proteomes" id="UP000018958"/>
    </source>
</evidence>
<organism evidence="1 2">
    <name type="scientific">Phytophthora nicotianae CJ01A1</name>
    <dbReference type="NCBI Taxonomy" id="1317063"/>
    <lineage>
        <taxon>Eukaryota</taxon>
        <taxon>Sar</taxon>
        <taxon>Stramenopiles</taxon>
        <taxon>Oomycota</taxon>
        <taxon>Peronosporomycetes</taxon>
        <taxon>Peronosporales</taxon>
        <taxon>Peronosporaceae</taxon>
        <taxon>Phytophthora</taxon>
    </lineage>
</organism>
<gene>
    <name evidence="1" type="ORF">F441_07544</name>
</gene>
<dbReference type="OrthoDB" id="110390at2759"/>
<reference evidence="1 2" key="1">
    <citation type="submission" date="2013-11" db="EMBL/GenBank/DDBJ databases">
        <title>The Genome Sequence of Phytophthora parasitica CJ01A1.</title>
        <authorList>
            <consortium name="The Broad Institute Genomics Platform"/>
            <person name="Russ C."/>
            <person name="Tyler B."/>
            <person name="Panabieres F."/>
            <person name="Shan W."/>
            <person name="Tripathy S."/>
            <person name="Grunwald N."/>
            <person name="Machado M."/>
            <person name="Johnson C.S."/>
            <person name="Walker B."/>
            <person name="Young S.K."/>
            <person name="Zeng Q."/>
            <person name="Gargeya S."/>
            <person name="Fitzgerald M."/>
            <person name="Haas B."/>
            <person name="Abouelleil A."/>
            <person name="Allen A.W."/>
            <person name="Alvarado L."/>
            <person name="Arachchi H.M."/>
            <person name="Berlin A.M."/>
            <person name="Chapman S.B."/>
            <person name="Gainer-Dewar J."/>
            <person name="Goldberg J."/>
            <person name="Griggs A."/>
            <person name="Gujja S."/>
            <person name="Hansen M."/>
            <person name="Howarth C."/>
            <person name="Imamovic A."/>
            <person name="Ireland A."/>
            <person name="Larimer J."/>
            <person name="McCowan C."/>
            <person name="Murphy C."/>
            <person name="Pearson M."/>
            <person name="Poon T.W."/>
            <person name="Priest M."/>
            <person name="Roberts A."/>
            <person name="Saif S."/>
            <person name="Shea T."/>
            <person name="Sisk P."/>
            <person name="Sykes S."/>
            <person name="Wortman J."/>
            <person name="Nusbaum C."/>
            <person name="Birren B."/>
        </authorList>
    </citation>
    <scope>NUCLEOTIDE SEQUENCE [LARGE SCALE GENOMIC DNA]</scope>
    <source>
        <strain evidence="1 2">CJ01A1</strain>
    </source>
</reference>
<sequence>MSLPLPAILTCRLTIKNDDPLTSCRNKTEPIDFSFQIDRGFRLFKAQVATEFIRRLPNDWQDDFSVYLKPTKHAPQPPEPRANTIRIATENRIQELVPRVAAMLAERNISSGPVSQLYMATMKARLPADAPLQVPDNTTFPQLRNIDQLSQEMETNQDTVQATADMNFRMLRIKVQGAVIQVFTGLPPSSSVP</sequence>
<comment type="caution">
    <text evidence="1">The sequence shown here is derived from an EMBL/GenBank/DDBJ whole genome shotgun (WGS) entry which is preliminary data.</text>
</comment>
<protein>
    <submittedName>
        <fullName evidence="1">Uncharacterized protein</fullName>
    </submittedName>
</protein>
<accession>W2X6S7</accession>
<dbReference type="Proteomes" id="UP000018958">
    <property type="component" value="Unassembled WGS sequence"/>
</dbReference>
<evidence type="ECO:0000313" key="1">
    <source>
        <dbReference type="EMBL" id="ETP18197.1"/>
    </source>
</evidence>
<proteinExistence type="predicted"/>
<dbReference type="AlphaFoldDB" id="W2X6S7"/>